<evidence type="ECO:0000256" key="2">
    <source>
        <dbReference type="ARBA" id="ARBA00004236"/>
    </source>
</evidence>
<evidence type="ECO:0000256" key="7">
    <source>
        <dbReference type="ARBA" id="ARBA00029829"/>
    </source>
</evidence>
<dbReference type="Gene3D" id="1.10.10.1320">
    <property type="entry name" value="Anti-sigma factor, zinc-finger domain"/>
    <property type="match status" value="1"/>
</dbReference>
<protein>
    <recommendedName>
        <fullName evidence="8">Regulator of SigK</fullName>
    </recommendedName>
    <alternativeName>
        <fullName evidence="7">Sigma-K anti-sigma factor RskA</fullName>
    </alternativeName>
</protein>
<evidence type="ECO:0000313" key="12">
    <source>
        <dbReference type="Proteomes" id="UP001145050"/>
    </source>
</evidence>
<evidence type="ECO:0000256" key="9">
    <source>
        <dbReference type="SAM" id="Phobius"/>
    </source>
</evidence>
<proteinExistence type="predicted"/>
<keyword evidence="12" id="KW-1185">Reference proteome</keyword>
<keyword evidence="6 9" id="KW-0472">Membrane</keyword>
<keyword evidence="4 9" id="KW-0812">Transmembrane</keyword>
<dbReference type="InterPro" id="IPR018764">
    <property type="entry name" value="RskA_C"/>
</dbReference>
<reference evidence="11" key="1">
    <citation type="submission" date="2022-06" db="EMBL/GenBank/DDBJ databases">
        <title>Aquibacillus sp. a new bacterium isolated from soil saline samples.</title>
        <authorList>
            <person name="Galisteo C."/>
            <person name="De La Haba R."/>
            <person name="Sanchez-Porro C."/>
            <person name="Ventosa A."/>
        </authorList>
    </citation>
    <scope>NUCLEOTIDE SEQUENCE</scope>
    <source>
        <strain evidence="11">3ASR75-11</strain>
    </source>
</reference>
<dbReference type="GO" id="GO:0016989">
    <property type="term" value="F:sigma factor antagonist activity"/>
    <property type="evidence" value="ECO:0007669"/>
    <property type="project" value="TreeGrafter"/>
</dbReference>
<feature type="domain" description="Anti-sigma K factor RskA C-terminal" evidence="10">
    <location>
        <begin position="107"/>
        <end position="231"/>
    </location>
</feature>
<dbReference type="InterPro" id="IPR041916">
    <property type="entry name" value="Anti_sigma_zinc_sf"/>
</dbReference>
<dbReference type="Proteomes" id="UP001145050">
    <property type="component" value="Unassembled WGS sequence"/>
</dbReference>
<dbReference type="AlphaFoldDB" id="A0A9X3WW05"/>
<accession>A0A9X3WW05</accession>
<evidence type="ECO:0000259" key="10">
    <source>
        <dbReference type="Pfam" id="PF10099"/>
    </source>
</evidence>
<evidence type="ECO:0000256" key="1">
    <source>
        <dbReference type="ARBA" id="ARBA00004167"/>
    </source>
</evidence>
<evidence type="ECO:0000256" key="5">
    <source>
        <dbReference type="ARBA" id="ARBA00022989"/>
    </source>
</evidence>
<sequence length="242" mass="27391">MKYNHVDEEIIVDFILNNLTNEKKEAVESHLFSCEKCRIKFQVWNDTIGGETQPKEINPSPKLKSRLMNSIEALPPKRKKRQTFWKKPAIVLMSLTAGFILVIGLFQLMRDDSPSYVVMQNNEAMGENVLSDPNTTRLNIEPMSNDNRISGDIWLNNTTDELFLKVGGLTPLSTKDYQLWVVHTNDKWDGKILNIQDGSALVYYKGSDLGSLKLLKVSIEPSGGSATPTGPETFFIDLKEQR</sequence>
<dbReference type="Pfam" id="PF10099">
    <property type="entry name" value="RskA_C"/>
    <property type="match status" value="1"/>
</dbReference>
<dbReference type="InterPro" id="IPR051474">
    <property type="entry name" value="Anti-sigma-K/W_factor"/>
</dbReference>
<dbReference type="GO" id="GO:0005886">
    <property type="term" value="C:plasma membrane"/>
    <property type="evidence" value="ECO:0007669"/>
    <property type="project" value="UniProtKB-SubCell"/>
</dbReference>
<organism evidence="11 12">
    <name type="scientific">Terrihalobacillus insolitus</name>
    <dbReference type="NCBI Taxonomy" id="2950438"/>
    <lineage>
        <taxon>Bacteria</taxon>
        <taxon>Bacillati</taxon>
        <taxon>Bacillota</taxon>
        <taxon>Bacilli</taxon>
        <taxon>Bacillales</taxon>
        <taxon>Bacillaceae</taxon>
        <taxon>Terrihalobacillus</taxon>
    </lineage>
</organism>
<evidence type="ECO:0000256" key="6">
    <source>
        <dbReference type="ARBA" id="ARBA00023136"/>
    </source>
</evidence>
<dbReference type="GO" id="GO:0006417">
    <property type="term" value="P:regulation of translation"/>
    <property type="evidence" value="ECO:0007669"/>
    <property type="project" value="TreeGrafter"/>
</dbReference>
<dbReference type="EMBL" id="JAMQKB010000012">
    <property type="protein sequence ID" value="MDC3425241.1"/>
    <property type="molecule type" value="Genomic_DNA"/>
</dbReference>
<keyword evidence="5 9" id="KW-1133">Transmembrane helix</keyword>
<feature type="transmembrane region" description="Helical" evidence="9">
    <location>
        <begin position="89"/>
        <end position="109"/>
    </location>
</feature>
<dbReference type="PANTHER" id="PTHR37461">
    <property type="entry name" value="ANTI-SIGMA-K FACTOR RSKA"/>
    <property type="match status" value="1"/>
</dbReference>
<evidence type="ECO:0000256" key="3">
    <source>
        <dbReference type="ARBA" id="ARBA00022475"/>
    </source>
</evidence>
<name>A0A9X3WW05_9BACI</name>
<dbReference type="PANTHER" id="PTHR37461:SF1">
    <property type="entry name" value="ANTI-SIGMA-K FACTOR RSKA"/>
    <property type="match status" value="1"/>
</dbReference>
<comment type="caution">
    <text evidence="11">The sequence shown here is derived from an EMBL/GenBank/DDBJ whole genome shotgun (WGS) entry which is preliminary data.</text>
</comment>
<evidence type="ECO:0000256" key="8">
    <source>
        <dbReference type="ARBA" id="ARBA00030803"/>
    </source>
</evidence>
<gene>
    <name evidence="11" type="ORF">NC797_12075</name>
</gene>
<comment type="subcellular location">
    <subcellularLocation>
        <location evidence="2">Cell membrane</location>
    </subcellularLocation>
    <subcellularLocation>
        <location evidence="1">Membrane</location>
        <topology evidence="1">Single-pass membrane protein</topology>
    </subcellularLocation>
</comment>
<evidence type="ECO:0000256" key="4">
    <source>
        <dbReference type="ARBA" id="ARBA00022692"/>
    </source>
</evidence>
<evidence type="ECO:0000313" key="11">
    <source>
        <dbReference type="EMBL" id="MDC3425241.1"/>
    </source>
</evidence>
<keyword evidence="3" id="KW-1003">Cell membrane</keyword>
<dbReference type="RefSeq" id="WP_272437048.1">
    <property type="nucleotide sequence ID" value="NZ_JAMQKB010000012.1"/>
</dbReference>